<evidence type="ECO:0000256" key="9">
    <source>
        <dbReference type="ARBA" id="ARBA00023303"/>
    </source>
</evidence>
<keyword evidence="4 11" id="KW-1133">Transmembrane helix</keyword>
<keyword evidence="8" id="KW-0868">Chloride</keyword>
<feature type="transmembrane region" description="Helical" evidence="11">
    <location>
        <begin position="239"/>
        <end position="261"/>
    </location>
</feature>
<feature type="transmembrane region" description="Helical" evidence="11">
    <location>
        <begin position="418"/>
        <end position="435"/>
    </location>
</feature>
<dbReference type="PROSITE" id="PS51371">
    <property type="entry name" value="CBS"/>
    <property type="match status" value="1"/>
</dbReference>
<evidence type="ECO:0000256" key="1">
    <source>
        <dbReference type="ARBA" id="ARBA00004141"/>
    </source>
</evidence>
<feature type="transmembrane region" description="Helical" evidence="11">
    <location>
        <begin position="68"/>
        <end position="86"/>
    </location>
</feature>
<dbReference type="PRINTS" id="PR00762">
    <property type="entry name" value="CLCHANNEL"/>
</dbReference>
<name>A0ABN1K0L7_9FLAO</name>
<evidence type="ECO:0000256" key="8">
    <source>
        <dbReference type="ARBA" id="ARBA00023214"/>
    </source>
</evidence>
<dbReference type="InterPro" id="IPR050368">
    <property type="entry name" value="ClC-type_chloride_channel"/>
</dbReference>
<dbReference type="PANTHER" id="PTHR43427:SF6">
    <property type="entry name" value="CHLORIDE CHANNEL PROTEIN CLC-E"/>
    <property type="match status" value="1"/>
</dbReference>
<evidence type="ECO:0000259" key="12">
    <source>
        <dbReference type="PROSITE" id="PS51371"/>
    </source>
</evidence>
<dbReference type="SUPFAM" id="SSF54631">
    <property type="entry name" value="CBS-domain pair"/>
    <property type="match status" value="1"/>
</dbReference>
<feature type="transmembrane region" description="Helical" evidence="11">
    <location>
        <begin position="388"/>
        <end position="411"/>
    </location>
</feature>
<proteinExistence type="predicted"/>
<sequence length="598" mass="65740">MSRKKLNITSLGNKTMNWLGNFLTKQQILILLSAFVGLVSGLVAVTLKNLTYLIQSLLGGGYISNYHNAYYFVFPLIGLTLVYLLSKFILKKDIGQGISTTLYSISRRKGFMQKFQNYASMIAAPITLGFGGSAGLEAPTVVSSAALSTSFSKYLNLTQASRTLLIGCAAAGAMSSIFQAPIAAIIFAIEIFSLDLTLISMIPLLVASVSSILTSYFFFGSDIILHTQLEKAFSIGDVPFYLALGVFTALASIIFTKVYMYTFKKFNTIDHKINRILIGGIILSAILFFIPQIYGEGYATVNELLAGNHDLITNNRFLKGWDMTWMVIVFLLLLVIFKMIATSVTIAAGGIGGIFAPVLFIGSMIGHSYALVINALGITKAPLSVSQFTLVGMAGLMAGVMHAPLTAIFLIAEITSGYSLFIPLMITAAISYVITSQFQPNSVYTLELAERGDLVTHNKDQAVLTLMDIEQVVENNFEILTDNMNLGQIVNEGVVKSNRNIFPVVDKNNIFKGIILLDDIRTIMFDKSLYEEMTVTSLMQRAPDVIDLKECRMNHIMKKFQDTDAWNLPVVRDGKYVGFISKSKLLTAYRQKLIEVTV</sequence>
<dbReference type="Pfam" id="PF00571">
    <property type="entry name" value="CBS"/>
    <property type="match status" value="1"/>
</dbReference>
<organism evidence="13 14">
    <name type="scientific">Psychroflexus lacisalsi</name>
    <dbReference type="NCBI Taxonomy" id="503928"/>
    <lineage>
        <taxon>Bacteria</taxon>
        <taxon>Pseudomonadati</taxon>
        <taxon>Bacteroidota</taxon>
        <taxon>Flavobacteriia</taxon>
        <taxon>Flavobacteriales</taxon>
        <taxon>Flavobacteriaceae</taxon>
        <taxon>Psychroflexus</taxon>
    </lineage>
</organism>
<gene>
    <name evidence="13" type="ORF">GCM10009433_01320</name>
</gene>
<dbReference type="CDD" id="cd00400">
    <property type="entry name" value="Voltage_gated_ClC"/>
    <property type="match status" value="1"/>
</dbReference>
<evidence type="ECO:0000313" key="13">
    <source>
        <dbReference type="EMBL" id="GAA0751365.1"/>
    </source>
</evidence>
<protein>
    <submittedName>
        <fullName evidence="13">Chloride channel protein</fullName>
    </submittedName>
</protein>
<accession>A0ABN1K0L7</accession>
<feature type="transmembrane region" description="Helical" evidence="11">
    <location>
        <begin position="196"/>
        <end position="219"/>
    </location>
</feature>
<feature type="transmembrane region" description="Helical" evidence="11">
    <location>
        <begin position="117"/>
        <end position="136"/>
    </location>
</feature>
<reference evidence="13 14" key="1">
    <citation type="journal article" date="2019" name="Int. J. Syst. Evol. Microbiol.">
        <title>The Global Catalogue of Microorganisms (GCM) 10K type strain sequencing project: providing services to taxonomists for standard genome sequencing and annotation.</title>
        <authorList>
            <consortium name="The Broad Institute Genomics Platform"/>
            <consortium name="The Broad Institute Genome Sequencing Center for Infectious Disease"/>
            <person name="Wu L."/>
            <person name="Ma J."/>
        </authorList>
    </citation>
    <scope>NUCLEOTIDE SEQUENCE [LARGE SCALE GENOMIC DNA]</scope>
    <source>
        <strain evidence="13 14">JCM 16231</strain>
    </source>
</reference>
<comment type="subcellular location">
    <subcellularLocation>
        <location evidence="1">Membrane</location>
        <topology evidence="1">Multi-pass membrane protein</topology>
    </subcellularLocation>
</comment>
<keyword evidence="6 11" id="KW-0472">Membrane</keyword>
<evidence type="ECO:0000313" key="14">
    <source>
        <dbReference type="Proteomes" id="UP001500185"/>
    </source>
</evidence>
<evidence type="ECO:0000256" key="6">
    <source>
        <dbReference type="ARBA" id="ARBA00023136"/>
    </source>
</evidence>
<dbReference type="SUPFAM" id="SSF81340">
    <property type="entry name" value="Clc chloride channel"/>
    <property type="match status" value="1"/>
</dbReference>
<dbReference type="EMBL" id="BAAAGG010000001">
    <property type="protein sequence ID" value="GAA0751365.1"/>
    <property type="molecule type" value="Genomic_DNA"/>
</dbReference>
<evidence type="ECO:0000256" key="10">
    <source>
        <dbReference type="PROSITE-ProRule" id="PRU00703"/>
    </source>
</evidence>
<dbReference type="RefSeq" id="WP_394372317.1">
    <property type="nucleotide sequence ID" value="NZ_BAAAGG010000001.1"/>
</dbReference>
<evidence type="ECO:0000256" key="7">
    <source>
        <dbReference type="ARBA" id="ARBA00023173"/>
    </source>
</evidence>
<keyword evidence="10" id="KW-0129">CBS domain</keyword>
<dbReference type="InterPro" id="IPR000644">
    <property type="entry name" value="CBS_dom"/>
</dbReference>
<dbReference type="InterPro" id="IPR001807">
    <property type="entry name" value="ClC"/>
</dbReference>
<keyword evidence="3 11" id="KW-0812">Transmembrane</keyword>
<evidence type="ECO:0000256" key="11">
    <source>
        <dbReference type="SAM" id="Phobius"/>
    </source>
</evidence>
<dbReference type="InterPro" id="IPR014743">
    <property type="entry name" value="Cl-channel_core"/>
</dbReference>
<evidence type="ECO:0000256" key="3">
    <source>
        <dbReference type="ARBA" id="ARBA00022692"/>
    </source>
</evidence>
<evidence type="ECO:0000256" key="5">
    <source>
        <dbReference type="ARBA" id="ARBA00023065"/>
    </source>
</evidence>
<keyword evidence="2" id="KW-0813">Transport</keyword>
<feature type="transmembrane region" description="Helical" evidence="11">
    <location>
        <begin position="353"/>
        <end position="376"/>
    </location>
</feature>
<dbReference type="Proteomes" id="UP001500185">
    <property type="component" value="Unassembled WGS sequence"/>
</dbReference>
<dbReference type="Pfam" id="PF00654">
    <property type="entry name" value="Voltage_CLC"/>
    <property type="match status" value="1"/>
</dbReference>
<comment type="caution">
    <text evidence="13">The sequence shown here is derived from an EMBL/GenBank/DDBJ whole genome shotgun (WGS) entry which is preliminary data.</text>
</comment>
<dbReference type="InterPro" id="IPR046342">
    <property type="entry name" value="CBS_dom_sf"/>
</dbReference>
<keyword evidence="14" id="KW-1185">Reference proteome</keyword>
<feature type="transmembrane region" description="Helical" evidence="11">
    <location>
        <begin position="164"/>
        <end position="189"/>
    </location>
</feature>
<keyword evidence="7" id="KW-0869">Chloride channel</keyword>
<dbReference type="Gene3D" id="1.10.3080.10">
    <property type="entry name" value="Clc chloride channel"/>
    <property type="match status" value="1"/>
</dbReference>
<feature type="transmembrane region" description="Helical" evidence="11">
    <location>
        <begin position="273"/>
        <end position="294"/>
    </location>
</feature>
<dbReference type="Gene3D" id="3.10.580.10">
    <property type="entry name" value="CBS-domain"/>
    <property type="match status" value="1"/>
</dbReference>
<evidence type="ECO:0000256" key="2">
    <source>
        <dbReference type="ARBA" id="ARBA00022448"/>
    </source>
</evidence>
<feature type="domain" description="CBS" evidence="12">
    <location>
        <begin position="539"/>
        <end position="596"/>
    </location>
</feature>
<evidence type="ECO:0000256" key="4">
    <source>
        <dbReference type="ARBA" id="ARBA00022989"/>
    </source>
</evidence>
<keyword evidence="5" id="KW-0406">Ion transport</keyword>
<feature type="transmembrane region" description="Helical" evidence="11">
    <location>
        <begin position="323"/>
        <end position="341"/>
    </location>
</feature>
<keyword evidence="9" id="KW-0407">Ion channel</keyword>
<dbReference type="PANTHER" id="PTHR43427">
    <property type="entry name" value="CHLORIDE CHANNEL PROTEIN CLC-E"/>
    <property type="match status" value="1"/>
</dbReference>